<protein>
    <submittedName>
        <fullName evidence="1">Uncharacterized protein</fullName>
    </submittedName>
</protein>
<organism evidence="1 2">
    <name type="scientific">Paramecium sonneborni</name>
    <dbReference type="NCBI Taxonomy" id="65129"/>
    <lineage>
        <taxon>Eukaryota</taxon>
        <taxon>Sar</taxon>
        <taxon>Alveolata</taxon>
        <taxon>Ciliophora</taxon>
        <taxon>Intramacronucleata</taxon>
        <taxon>Oligohymenophorea</taxon>
        <taxon>Peniculida</taxon>
        <taxon>Parameciidae</taxon>
        <taxon>Paramecium</taxon>
    </lineage>
</organism>
<gene>
    <name evidence="1" type="ORF">PSON_ATCC_30995.1.T1890064</name>
</gene>
<proteinExistence type="predicted"/>
<accession>A0A8S1RJZ0</accession>
<reference evidence="1" key="1">
    <citation type="submission" date="2021-01" db="EMBL/GenBank/DDBJ databases">
        <authorList>
            <consortium name="Genoscope - CEA"/>
            <person name="William W."/>
        </authorList>
    </citation>
    <scope>NUCLEOTIDE SEQUENCE</scope>
</reference>
<dbReference type="Proteomes" id="UP000692954">
    <property type="component" value="Unassembled WGS sequence"/>
</dbReference>
<name>A0A8S1RJZ0_9CILI</name>
<comment type="caution">
    <text evidence="1">The sequence shown here is derived from an EMBL/GenBank/DDBJ whole genome shotgun (WGS) entry which is preliminary data.</text>
</comment>
<sequence length="386" mass="46220">MEEPKTQIKNIVKVLYFNIDVKQSKSNSKLIQSKKSKREDNQDFLRILQKLSKIRENPANIEKIKRNHRAYANEVDKLKMETSKYFELQKILDEFSFRGFQKEDLDTKQYVFGCPKATFDLVSKRKKWRKRKLNFKMKQKFNKKKYKRTRQNISLILSIQKLFLRQACKYNSKSLYFIKNKMIKQDNFQSKENQSNLWINSKGWLNKSKFWLNDELPSIDSVSTEQGIEKVYIILTGVQSLVAKKDISPIQNKKIDFRLWQSNLEMMSLKLLNPLEKSFYFNQLKFQIDNLINNLNNILALKKNLQPQISSINISINQQYYLVFEYGTQQKSHNYINIISWIYLRKLRILKLCIQYTQITHLNPLFQKLGFSQELSSIAVYQYYQL</sequence>
<evidence type="ECO:0000313" key="1">
    <source>
        <dbReference type="EMBL" id="CAD8128486.1"/>
    </source>
</evidence>
<keyword evidence="2" id="KW-1185">Reference proteome</keyword>
<evidence type="ECO:0000313" key="2">
    <source>
        <dbReference type="Proteomes" id="UP000692954"/>
    </source>
</evidence>
<dbReference type="AlphaFoldDB" id="A0A8S1RJZ0"/>
<dbReference type="EMBL" id="CAJJDN010000189">
    <property type="protein sequence ID" value="CAD8128486.1"/>
    <property type="molecule type" value="Genomic_DNA"/>
</dbReference>